<feature type="compositionally biased region" description="Acidic residues" evidence="6">
    <location>
        <begin position="253"/>
        <end position="266"/>
    </location>
</feature>
<organism evidence="8">
    <name type="scientific">Cacopsylla melanoneura</name>
    <dbReference type="NCBI Taxonomy" id="428564"/>
    <lineage>
        <taxon>Eukaryota</taxon>
        <taxon>Metazoa</taxon>
        <taxon>Ecdysozoa</taxon>
        <taxon>Arthropoda</taxon>
        <taxon>Hexapoda</taxon>
        <taxon>Insecta</taxon>
        <taxon>Pterygota</taxon>
        <taxon>Neoptera</taxon>
        <taxon>Paraneoptera</taxon>
        <taxon>Hemiptera</taxon>
        <taxon>Sternorrhyncha</taxon>
        <taxon>Psylloidea</taxon>
        <taxon>Psyllidae</taxon>
        <taxon>Psyllinae</taxon>
        <taxon>Cacopsylla</taxon>
    </lineage>
</organism>
<dbReference type="PANTHER" id="PTHR13267:SF3">
    <property type="entry name" value="ZINC FINGER PROTEIN 277"/>
    <property type="match status" value="1"/>
</dbReference>
<dbReference type="Gene3D" id="3.30.160.60">
    <property type="entry name" value="Classic Zinc Finger"/>
    <property type="match status" value="1"/>
</dbReference>
<keyword evidence="1" id="KW-0479">Metal-binding</keyword>
<evidence type="ECO:0000256" key="3">
    <source>
        <dbReference type="ARBA" id="ARBA00022833"/>
    </source>
</evidence>
<feature type="region of interest" description="Disordered" evidence="6">
    <location>
        <begin position="395"/>
        <end position="425"/>
    </location>
</feature>
<feature type="region of interest" description="Disordered" evidence="6">
    <location>
        <begin position="233"/>
        <end position="266"/>
    </location>
</feature>
<comment type="similarity">
    <text evidence="4">Belongs to the ZNF277 family.</text>
</comment>
<evidence type="ECO:0000256" key="4">
    <source>
        <dbReference type="ARBA" id="ARBA00034119"/>
    </source>
</evidence>
<evidence type="ECO:0000313" key="8">
    <source>
        <dbReference type="EMBL" id="CAG6690800.1"/>
    </source>
</evidence>
<feature type="domain" description="C2H2-type" evidence="7">
    <location>
        <begin position="183"/>
        <end position="212"/>
    </location>
</feature>
<dbReference type="AlphaFoldDB" id="A0A8D8XDP3"/>
<dbReference type="PROSITE" id="PS00028">
    <property type="entry name" value="ZINC_FINGER_C2H2_1"/>
    <property type="match status" value="2"/>
</dbReference>
<dbReference type="InterPro" id="IPR036236">
    <property type="entry name" value="Znf_C2H2_sf"/>
</dbReference>
<sequence>MFGPLSFSDASKEDSPPLSNEDTESALCILCPEQCPSQNELLTHIFVSHKMVIADVPLIADLKLYLDYWRVKLQQVGVSDVCTGIQMNGELYHLLSDVLPEDRMLRQGLHIKRMERALGQQETERLDSSYSVQCMFCRHEMSPTRSVYIQHLAEHHNVQLGPVETLVYIDKLLDLVQRQIDNLKCLFCERTYKSRDVLKEHMRKKGHKRLNPHNEMYDQFYIDSYREMDRSWKNNKRRPVPSSSSTEPPSAGSEDESAAEDSDWSDWTEPDSCDLVCLFCDVRASAWKRILDHLQAEHGFDFLTAVKHLDFYRQVKLVNYLRREIYWNSCPVCKTKFQTKLALYAHIKQENHAVLPEETYWNCPEYFFPTYENDAFLCQLDDGEEDIVEEILEETKSKPSQDKIQEDKSSSTSQTKQMLKQLRIS</sequence>
<dbReference type="PROSITE" id="PS50157">
    <property type="entry name" value="ZINC_FINGER_C2H2_2"/>
    <property type="match status" value="1"/>
</dbReference>
<dbReference type="InterPro" id="IPR041661">
    <property type="entry name" value="ZN622/Rei1/Reh1_Znf-C2H2"/>
</dbReference>
<dbReference type="PANTHER" id="PTHR13267">
    <property type="entry name" value="ZINC FINGER PROTEIN 277"/>
    <property type="match status" value="1"/>
</dbReference>
<evidence type="ECO:0000256" key="2">
    <source>
        <dbReference type="ARBA" id="ARBA00022771"/>
    </source>
</evidence>
<dbReference type="Pfam" id="PF12756">
    <property type="entry name" value="zf-C2H2_2"/>
    <property type="match status" value="2"/>
</dbReference>
<reference evidence="8" key="1">
    <citation type="submission" date="2021-05" db="EMBL/GenBank/DDBJ databases">
        <authorList>
            <person name="Alioto T."/>
            <person name="Alioto T."/>
            <person name="Gomez Garrido J."/>
        </authorList>
    </citation>
    <scope>NUCLEOTIDE SEQUENCE</scope>
</reference>
<feature type="compositionally biased region" description="Polar residues" evidence="6">
    <location>
        <begin position="410"/>
        <end position="425"/>
    </location>
</feature>
<dbReference type="EMBL" id="HBUF01299590">
    <property type="protein sequence ID" value="CAG6690800.1"/>
    <property type="molecule type" value="Transcribed_RNA"/>
</dbReference>
<feature type="compositionally biased region" description="Low complexity" evidence="6">
    <location>
        <begin position="240"/>
        <end position="252"/>
    </location>
</feature>
<keyword evidence="3" id="KW-0862">Zinc</keyword>
<feature type="region of interest" description="Disordered" evidence="6">
    <location>
        <begin position="1"/>
        <end position="20"/>
    </location>
</feature>
<accession>A0A8D8XDP3</accession>
<name>A0A8D8XDP3_9HEMI</name>
<dbReference type="GO" id="GO:0008270">
    <property type="term" value="F:zinc ion binding"/>
    <property type="evidence" value="ECO:0007669"/>
    <property type="project" value="UniProtKB-KW"/>
</dbReference>
<dbReference type="InterPro" id="IPR013087">
    <property type="entry name" value="Znf_C2H2_type"/>
</dbReference>
<dbReference type="InterPro" id="IPR040048">
    <property type="entry name" value="ZNF277"/>
</dbReference>
<keyword evidence="2 5" id="KW-0863">Zinc-finger</keyword>
<evidence type="ECO:0000259" key="7">
    <source>
        <dbReference type="PROSITE" id="PS50157"/>
    </source>
</evidence>
<proteinExistence type="inferred from homology"/>
<protein>
    <submittedName>
        <fullName evidence="8">Zinc finger protein 277</fullName>
    </submittedName>
</protein>
<dbReference type="SMART" id="SM00355">
    <property type="entry name" value="ZnF_C2H2"/>
    <property type="match status" value="5"/>
</dbReference>
<feature type="compositionally biased region" description="Basic and acidic residues" evidence="6">
    <location>
        <begin position="395"/>
        <end position="409"/>
    </location>
</feature>
<evidence type="ECO:0000256" key="1">
    <source>
        <dbReference type="ARBA" id="ARBA00022723"/>
    </source>
</evidence>
<evidence type="ECO:0000256" key="6">
    <source>
        <dbReference type="SAM" id="MobiDB-lite"/>
    </source>
</evidence>
<dbReference type="SUPFAM" id="SSF57667">
    <property type="entry name" value="beta-beta-alpha zinc fingers"/>
    <property type="match status" value="2"/>
</dbReference>
<evidence type="ECO:0000256" key="5">
    <source>
        <dbReference type="PROSITE-ProRule" id="PRU00042"/>
    </source>
</evidence>